<dbReference type="HOGENOM" id="CLU_033666_0_6_1"/>
<protein>
    <submittedName>
        <fullName evidence="2">Putative transposable element tc3 transposase</fullName>
    </submittedName>
</protein>
<dbReference type="OrthoDB" id="2417635at2759"/>
<reference evidence="2 3" key="1">
    <citation type="submission" date="2013-12" db="EMBL/GenBank/DDBJ databases">
        <authorList>
            <person name="Cubeta M."/>
            <person name="Pakala S."/>
            <person name="Fedorova N."/>
            <person name="Thomas E."/>
            <person name="Dean R."/>
            <person name="Jabaji S."/>
            <person name="Neate S."/>
            <person name="Toda T."/>
            <person name="Tavantzis S."/>
            <person name="Vilgalys R."/>
            <person name="Bharathan N."/>
            <person name="Pakala S."/>
            <person name="Losada L.S."/>
            <person name="Zafar N."/>
            <person name="Nierman W."/>
        </authorList>
    </citation>
    <scope>NUCLEOTIDE SEQUENCE [LARGE SCALE GENOMIC DNA]</scope>
    <source>
        <strain evidence="2 3">123E</strain>
    </source>
</reference>
<dbReference type="AlphaFoldDB" id="A0A074SFK6"/>
<evidence type="ECO:0000313" key="3">
    <source>
        <dbReference type="Proteomes" id="UP000027456"/>
    </source>
</evidence>
<keyword evidence="3" id="KW-1185">Reference proteome</keyword>
<proteinExistence type="predicted"/>
<evidence type="ECO:0000313" key="2">
    <source>
        <dbReference type="EMBL" id="KEP48777.1"/>
    </source>
</evidence>
<name>A0A074SFK6_9AGAM</name>
<feature type="domain" description="Tc1-like transposase DDE" evidence="1">
    <location>
        <begin position="105"/>
        <end position="153"/>
    </location>
</feature>
<gene>
    <name evidence="2" type="ORF">V565_115890</name>
</gene>
<dbReference type="EMBL" id="AZST01000457">
    <property type="protein sequence ID" value="KEP48777.1"/>
    <property type="molecule type" value="Genomic_DNA"/>
</dbReference>
<comment type="caution">
    <text evidence="2">The sequence shown here is derived from an EMBL/GenBank/DDBJ whole genome shotgun (WGS) entry which is preliminary data.</text>
</comment>
<dbReference type="InterPro" id="IPR036397">
    <property type="entry name" value="RNaseH_sf"/>
</dbReference>
<dbReference type="GO" id="GO:0003676">
    <property type="term" value="F:nucleic acid binding"/>
    <property type="evidence" value="ECO:0007669"/>
    <property type="project" value="InterPro"/>
</dbReference>
<dbReference type="Gene3D" id="3.30.420.10">
    <property type="entry name" value="Ribonuclease H-like superfamily/Ribonuclease H"/>
    <property type="match status" value="2"/>
</dbReference>
<dbReference type="Proteomes" id="UP000027456">
    <property type="component" value="Unassembled WGS sequence"/>
</dbReference>
<dbReference type="Pfam" id="PF13358">
    <property type="entry name" value="DDE_3"/>
    <property type="match status" value="1"/>
</dbReference>
<organism evidence="2 3">
    <name type="scientific">Rhizoctonia solani 123E</name>
    <dbReference type="NCBI Taxonomy" id="1423351"/>
    <lineage>
        <taxon>Eukaryota</taxon>
        <taxon>Fungi</taxon>
        <taxon>Dikarya</taxon>
        <taxon>Basidiomycota</taxon>
        <taxon>Agaricomycotina</taxon>
        <taxon>Agaricomycetes</taxon>
        <taxon>Cantharellales</taxon>
        <taxon>Ceratobasidiaceae</taxon>
        <taxon>Rhizoctonia</taxon>
    </lineage>
</organism>
<dbReference type="STRING" id="1423351.A0A074SFK6"/>
<evidence type="ECO:0000259" key="1">
    <source>
        <dbReference type="Pfam" id="PF13358"/>
    </source>
</evidence>
<sequence length="204" mass="23726">MADFRTISERVYNVTARQVESVAHKHGYHRCVARRKPFISEATIPKRIAWAEENERRDWQGVMWTDESKLETGQRPGQKRVTRRPGEENLHECIVPTFRNTRKTLDGAPAHSGKLPQAAREEAGIQRLTHPPSSPDLNPIEPIWNLLKNRIYDVPRSRDTIEGLWEVAQQVWAEITIEEINKHTRRMNDRVLAVKEAEGWHTPF</sequence>
<dbReference type="InterPro" id="IPR038717">
    <property type="entry name" value="Tc1-like_DDE_dom"/>
</dbReference>
<accession>A0A074SFK6</accession>